<proteinExistence type="predicted"/>
<dbReference type="Proteomes" id="UP001501358">
    <property type="component" value="Unassembled WGS sequence"/>
</dbReference>
<protein>
    <submittedName>
        <fullName evidence="1">Uncharacterized protein</fullName>
    </submittedName>
</protein>
<name>A0ABN3M877_9ACTN</name>
<dbReference type="EMBL" id="BAAATA010000023">
    <property type="protein sequence ID" value="GAA2497221.1"/>
    <property type="molecule type" value="Genomic_DNA"/>
</dbReference>
<evidence type="ECO:0000313" key="1">
    <source>
        <dbReference type="EMBL" id="GAA2497221.1"/>
    </source>
</evidence>
<organism evidence="1 2">
    <name type="scientific">Streptomyces thermolineatus</name>
    <dbReference type="NCBI Taxonomy" id="44033"/>
    <lineage>
        <taxon>Bacteria</taxon>
        <taxon>Bacillati</taxon>
        <taxon>Actinomycetota</taxon>
        <taxon>Actinomycetes</taxon>
        <taxon>Kitasatosporales</taxon>
        <taxon>Streptomycetaceae</taxon>
        <taxon>Streptomyces</taxon>
    </lineage>
</organism>
<keyword evidence="2" id="KW-1185">Reference proteome</keyword>
<gene>
    <name evidence="1" type="ORF">GCM10010406_37030</name>
</gene>
<comment type="caution">
    <text evidence="1">The sequence shown here is derived from an EMBL/GenBank/DDBJ whole genome shotgun (WGS) entry which is preliminary data.</text>
</comment>
<sequence length="64" mass="6302">MILSVSGVLLLGTIVFLFCRNSGLKGSHAAVCGLFGFYLAGTGIAPGIKAGGDSLAGLLGGITF</sequence>
<evidence type="ECO:0000313" key="2">
    <source>
        <dbReference type="Proteomes" id="UP001501358"/>
    </source>
</evidence>
<accession>A0ABN3M877</accession>
<dbReference type="RefSeq" id="WP_182315681.1">
    <property type="nucleotide sequence ID" value="NZ_BAAATA010000023.1"/>
</dbReference>
<reference evidence="1 2" key="1">
    <citation type="journal article" date="2019" name="Int. J. Syst. Evol. Microbiol.">
        <title>The Global Catalogue of Microorganisms (GCM) 10K type strain sequencing project: providing services to taxonomists for standard genome sequencing and annotation.</title>
        <authorList>
            <consortium name="The Broad Institute Genomics Platform"/>
            <consortium name="The Broad Institute Genome Sequencing Center for Infectious Disease"/>
            <person name="Wu L."/>
            <person name="Ma J."/>
        </authorList>
    </citation>
    <scope>NUCLEOTIDE SEQUENCE [LARGE SCALE GENOMIC DNA]</scope>
    <source>
        <strain evidence="1 2">JCM 6307</strain>
    </source>
</reference>